<name>A0A380DZ38_STAAU</name>
<reference evidence="1 2" key="1">
    <citation type="submission" date="2018-06" db="EMBL/GenBank/DDBJ databases">
        <authorList>
            <consortium name="Pathogen Informatics"/>
            <person name="Doyle S."/>
        </authorList>
    </citation>
    <scope>NUCLEOTIDE SEQUENCE [LARGE SCALE GENOMIC DNA]</scope>
    <source>
        <strain evidence="1 2">NCTC5664</strain>
    </source>
</reference>
<accession>A0A380DZ38</accession>
<gene>
    <name evidence="1" type="ORF">NCTC5664_02043</name>
</gene>
<proteinExistence type="predicted"/>
<sequence>MDVFYKKIKANVTPEVLAQLHSKKIILGKYKSTTN</sequence>
<evidence type="ECO:0000313" key="1">
    <source>
        <dbReference type="EMBL" id="SUK81159.1"/>
    </source>
</evidence>
<dbReference type="Proteomes" id="UP000254502">
    <property type="component" value="Unassembled WGS sequence"/>
</dbReference>
<dbReference type="AlphaFoldDB" id="A0A380DZ38"/>
<keyword evidence="1" id="KW-0456">Lyase</keyword>
<evidence type="ECO:0000313" key="2">
    <source>
        <dbReference type="Proteomes" id="UP000254502"/>
    </source>
</evidence>
<dbReference type="GO" id="GO:0004049">
    <property type="term" value="F:anthranilate synthase activity"/>
    <property type="evidence" value="ECO:0007669"/>
    <property type="project" value="UniProtKB-EC"/>
</dbReference>
<protein>
    <submittedName>
        <fullName evidence="1">Anthranilate synthase component I</fullName>
        <ecNumber evidence="1">4.1.3.27</ecNumber>
    </submittedName>
</protein>
<dbReference type="EMBL" id="UHAQ01000003">
    <property type="protein sequence ID" value="SUK81159.1"/>
    <property type="molecule type" value="Genomic_DNA"/>
</dbReference>
<dbReference type="EC" id="4.1.3.27" evidence="1"/>
<organism evidence="1 2">
    <name type="scientific">Staphylococcus aureus</name>
    <dbReference type="NCBI Taxonomy" id="1280"/>
    <lineage>
        <taxon>Bacteria</taxon>
        <taxon>Bacillati</taxon>
        <taxon>Bacillota</taxon>
        <taxon>Bacilli</taxon>
        <taxon>Bacillales</taxon>
        <taxon>Staphylococcaceae</taxon>
        <taxon>Staphylococcus</taxon>
    </lineage>
</organism>